<name>A0ABQ3IP86_9GAMM</name>
<proteinExistence type="predicted"/>
<protein>
    <recommendedName>
        <fullName evidence="2">Ice-binding protein C-terminal domain-containing protein</fullName>
    </recommendedName>
</protein>
<feature type="domain" description="Ice-binding protein C-terminal" evidence="2">
    <location>
        <begin position="180"/>
        <end position="202"/>
    </location>
</feature>
<comment type="caution">
    <text evidence="3">The sequence shown here is derived from an EMBL/GenBank/DDBJ whole genome shotgun (WGS) entry which is preliminary data.</text>
</comment>
<dbReference type="Pfam" id="PF07589">
    <property type="entry name" value="PEP-CTERM"/>
    <property type="match status" value="1"/>
</dbReference>
<evidence type="ECO:0000259" key="2">
    <source>
        <dbReference type="Pfam" id="PF07589"/>
    </source>
</evidence>
<reference evidence="4" key="1">
    <citation type="journal article" date="2019" name="Int. J. Syst. Evol. Microbiol.">
        <title>The Global Catalogue of Microorganisms (GCM) 10K type strain sequencing project: providing services to taxonomists for standard genome sequencing and annotation.</title>
        <authorList>
            <consortium name="The Broad Institute Genomics Platform"/>
            <consortium name="The Broad Institute Genome Sequencing Center for Infectious Disease"/>
            <person name="Wu L."/>
            <person name="Ma J."/>
        </authorList>
    </citation>
    <scope>NUCLEOTIDE SEQUENCE [LARGE SCALE GENOMIC DNA]</scope>
    <source>
        <strain evidence="4">CGMCC 1.15922</strain>
    </source>
</reference>
<evidence type="ECO:0000256" key="1">
    <source>
        <dbReference type="SAM" id="SignalP"/>
    </source>
</evidence>
<sequence>MKTIIRRAVIGFSCLLSMSASATLITDVQEYNSNTATEYFVDVDSNKNNSPYYRNSSQDWEWVHNGIAGSFTSIILDISAFDVDSPSEEDDISIFDGNSWVSLGNLIGRDQEWDFTQFDLSTYAWATTQVNNGLRVKIDIDSGWLVTLGKSVLTVDDGNGNGGGGSTCVPTPGIPCTSTSVPEPSTLLIFSLGLVGLQARRKFLK</sequence>
<organism evidence="3 4">
    <name type="scientific">Thalassotalea profundi</name>
    <dbReference type="NCBI Taxonomy" id="2036687"/>
    <lineage>
        <taxon>Bacteria</taxon>
        <taxon>Pseudomonadati</taxon>
        <taxon>Pseudomonadota</taxon>
        <taxon>Gammaproteobacteria</taxon>
        <taxon>Alteromonadales</taxon>
        <taxon>Colwelliaceae</taxon>
        <taxon>Thalassotalea</taxon>
    </lineage>
</organism>
<dbReference type="NCBIfam" id="TIGR02595">
    <property type="entry name" value="PEP_CTERM"/>
    <property type="match status" value="1"/>
</dbReference>
<accession>A0ABQ3IP86</accession>
<evidence type="ECO:0000313" key="4">
    <source>
        <dbReference type="Proteomes" id="UP000626370"/>
    </source>
</evidence>
<keyword evidence="4" id="KW-1185">Reference proteome</keyword>
<dbReference type="RefSeq" id="WP_189377732.1">
    <property type="nucleotide sequence ID" value="NZ_BNAH01000005.1"/>
</dbReference>
<feature type="chain" id="PRO_5046416485" description="Ice-binding protein C-terminal domain-containing protein" evidence="1">
    <location>
        <begin position="23"/>
        <end position="205"/>
    </location>
</feature>
<dbReference type="Proteomes" id="UP000626370">
    <property type="component" value="Unassembled WGS sequence"/>
</dbReference>
<evidence type="ECO:0000313" key="3">
    <source>
        <dbReference type="EMBL" id="GHE87308.1"/>
    </source>
</evidence>
<feature type="signal peptide" evidence="1">
    <location>
        <begin position="1"/>
        <end position="22"/>
    </location>
</feature>
<dbReference type="InterPro" id="IPR013424">
    <property type="entry name" value="Ice-binding_C"/>
</dbReference>
<dbReference type="EMBL" id="BNAH01000005">
    <property type="protein sequence ID" value="GHE87308.1"/>
    <property type="molecule type" value="Genomic_DNA"/>
</dbReference>
<keyword evidence="1" id="KW-0732">Signal</keyword>
<gene>
    <name evidence="3" type="ORF">GCM10011501_15920</name>
</gene>